<dbReference type="EMBL" id="JAINUF010000018">
    <property type="protein sequence ID" value="KAJ8338464.1"/>
    <property type="molecule type" value="Genomic_DNA"/>
</dbReference>
<accession>A0A9Q1EGP2</accession>
<sequence length="182" mass="20184">MRIVFTLPPPHSICQRCRLIDRTRFPPLQAHTALKELMQPLRTTESLYVIKSCEGERHSGIDLLYSHILALHHRRRGAFISFLIKQTSAPRFLISCNVASFMSVWPQPGICPFVLPTESPDALGEPSAARHRAIAHTAGGFLNTYQQSGGGKQQSLGLPKKRTQTVLISILGYLSVSICRGP</sequence>
<evidence type="ECO:0000313" key="2">
    <source>
        <dbReference type="Proteomes" id="UP001152622"/>
    </source>
</evidence>
<comment type="caution">
    <text evidence="1">The sequence shown here is derived from an EMBL/GenBank/DDBJ whole genome shotgun (WGS) entry which is preliminary data.</text>
</comment>
<keyword evidence="2" id="KW-1185">Reference proteome</keyword>
<gene>
    <name evidence="1" type="ORF">SKAU_G00374300</name>
</gene>
<organism evidence="1 2">
    <name type="scientific">Synaphobranchus kaupii</name>
    <name type="common">Kaup's arrowtooth eel</name>
    <dbReference type="NCBI Taxonomy" id="118154"/>
    <lineage>
        <taxon>Eukaryota</taxon>
        <taxon>Metazoa</taxon>
        <taxon>Chordata</taxon>
        <taxon>Craniata</taxon>
        <taxon>Vertebrata</taxon>
        <taxon>Euteleostomi</taxon>
        <taxon>Actinopterygii</taxon>
        <taxon>Neopterygii</taxon>
        <taxon>Teleostei</taxon>
        <taxon>Anguilliformes</taxon>
        <taxon>Synaphobranchidae</taxon>
        <taxon>Synaphobranchus</taxon>
    </lineage>
</organism>
<dbReference type="AlphaFoldDB" id="A0A9Q1EGP2"/>
<evidence type="ECO:0000313" key="1">
    <source>
        <dbReference type="EMBL" id="KAJ8338464.1"/>
    </source>
</evidence>
<name>A0A9Q1EGP2_SYNKA</name>
<protein>
    <submittedName>
        <fullName evidence="1">Uncharacterized protein</fullName>
    </submittedName>
</protein>
<proteinExistence type="predicted"/>
<reference evidence="1" key="1">
    <citation type="journal article" date="2023" name="Science">
        <title>Genome structures resolve the early diversification of teleost fishes.</title>
        <authorList>
            <person name="Parey E."/>
            <person name="Louis A."/>
            <person name="Montfort J."/>
            <person name="Bouchez O."/>
            <person name="Roques C."/>
            <person name="Iampietro C."/>
            <person name="Lluch J."/>
            <person name="Castinel A."/>
            <person name="Donnadieu C."/>
            <person name="Desvignes T."/>
            <person name="Floi Bucao C."/>
            <person name="Jouanno E."/>
            <person name="Wen M."/>
            <person name="Mejri S."/>
            <person name="Dirks R."/>
            <person name="Jansen H."/>
            <person name="Henkel C."/>
            <person name="Chen W.J."/>
            <person name="Zahm M."/>
            <person name="Cabau C."/>
            <person name="Klopp C."/>
            <person name="Thompson A.W."/>
            <person name="Robinson-Rechavi M."/>
            <person name="Braasch I."/>
            <person name="Lecointre G."/>
            <person name="Bobe J."/>
            <person name="Postlethwait J.H."/>
            <person name="Berthelot C."/>
            <person name="Roest Crollius H."/>
            <person name="Guiguen Y."/>
        </authorList>
    </citation>
    <scope>NUCLEOTIDE SEQUENCE</scope>
    <source>
        <strain evidence="1">WJC10195</strain>
    </source>
</reference>
<dbReference type="Proteomes" id="UP001152622">
    <property type="component" value="Chromosome 18"/>
</dbReference>